<evidence type="ECO:0000256" key="7">
    <source>
        <dbReference type="ARBA" id="ARBA00023136"/>
    </source>
</evidence>
<evidence type="ECO:0000313" key="13">
    <source>
        <dbReference type="Proteomes" id="UP000007305"/>
    </source>
</evidence>
<dbReference type="InterPro" id="IPR020846">
    <property type="entry name" value="MFS_dom"/>
</dbReference>
<evidence type="ECO:0000256" key="9">
    <source>
        <dbReference type="ARBA" id="ARBA00044504"/>
    </source>
</evidence>
<evidence type="ECO:0000256" key="4">
    <source>
        <dbReference type="ARBA" id="ARBA00022692"/>
    </source>
</evidence>
<protein>
    <recommendedName>
        <fullName evidence="8">H(+)/Pi cotransporter</fullName>
    </recommendedName>
</protein>
<dbReference type="Pfam" id="PF00083">
    <property type="entry name" value="Sugar_tr"/>
    <property type="match status" value="1"/>
</dbReference>
<name>A0A804MIB2_MAIZE</name>
<feature type="transmembrane region" description="Helical" evidence="10">
    <location>
        <begin position="65"/>
        <end position="85"/>
    </location>
</feature>
<feature type="transmembrane region" description="Helical" evidence="10">
    <location>
        <begin position="330"/>
        <end position="351"/>
    </location>
</feature>
<evidence type="ECO:0000256" key="2">
    <source>
        <dbReference type="ARBA" id="ARBA00022448"/>
    </source>
</evidence>
<comment type="subcellular location">
    <subcellularLocation>
        <location evidence="1">Membrane</location>
        <topology evidence="1">Multi-pass membrane protein</topology>
    </subcellularLocation>
</comment>
<evidence type="ECO:0000313" key="12">
    <source>
        <dbReference type="EnsemblPlants" id="Zm00001eb087730_P001"/>
    </source>
</evidence>
<dbReference type="PROSITE" id="PS50850">
    <property type="entry name" value="MFS"/>
    <property type="match status" value="1"/>
</dbReference>
<feature type="domain" description="Major facilitator superfamily (MFS) profile" evidence="11">
    <location>
        <begin position="25"/>
        <end position="484"/>
    </location>
</feature>
<keyword evidence="6 10" id="KW-1133">Transmembrane helix</keyword>
<keyword evidence="5" id="KW-0769">Symport</keyword>
<dbReference type="GO" id="GO:0015293">
    <property type="term" value="F:symporter activity"/>
    <property type="evidence" value="ECO:0007669"/>
    <property type="project" value="UniProtKB-KW"/>
</dbReference>
<dbReference type="InParanoid" id="A0A804MIB2"/>
<dbReference type="RefSeq" id="XP_008669651.1">
    <property type="nucleotide sequence ID" value="XM_008671429.2"/>
</dbReference>
<feature type="transmembrane region" description="Helical" evidence="10">
    <location>
        <begin position="462"/>
        <end position="480"/>
    </location>
</feature>
<feature type="transmembrane region" description="Helical" evidence="10">
    <location>
        <begin position="431"/>
        <end position="450"/>
    </location>
</feature>
<evidence type="ECO:0000256" key="8">
    <source>
        <dbReference type="ARBA" id="ARBA00032043"/>
    </source>
</evidence>
<proteinExistence type="inferred from homology"/>
<dbReference type="Gene3D" id="1.20.1250.20">
    <property type="entry name" value="MFS general substrate transporter like domains"/>
    <property type="match status" value="1"/>
</dbReference>
<dbReference type="SUPFAM" id="SSF103473">
    <property type="entry name" value="MFS general substrate transporter"/>
    <property type="match status" value="1"/>
</dbReference>
<comment type="similarity">
    <text evidence="9">Belongs to the major facilitator superfamily. Phosphate:H(+) symporter (TC 2.A.1.9) family.</text>
</comment>
<evidence type="ECO:0000256" key="10">
    <source>
        <dbReference type="SAM" id="Phobius"/>
    </source>
</evidence>
<dbReference type="KEGG" id="zma:103646747"/>
<reference evidence="12" key="2">
    <citation type="submission" date="2019-07" db="EMBL/GenBank/DDBJ databases">
        <authorList>
            <person name="Seetharam A."/>
            <person name="Woodhouse M."/>
            <person name="Cannon E."/>
        </authorList>
    </citation>
    <scope>NUCLEOTIDE SEQUENCE [LARGE SCALE GENOMIC DNA]</scope>
    <source>
        <strain evidence="12">cv. B73</strain>
    </source>
</reference>
<evidence type="ECO:0000256" key="5">
    <source>
        <dbReference type="ARBA" id="ARBA00022847"/>
    </source>
</evidence>
<feature type="transmembrane region" description="Helical" evidence="10">
    <location>
        <begin position="97"/>
        <end position="116"/>
    </location>
</feature>
<evidence type="ECO:0000256" key="1">
    <source>
        <dbReference type="ARBA" id="ARBA00004141"/>
    </source>
</evidence>
<dbReference type="InterPro" id="IPR036259">
    <property type="entry name" value="MFS_trans_sf"/>
</dbReference>
<keyword evidence="2" id="KW-0813">Transport</keyword>
<dbReference type="Proteomes" id="UP000007305">
    <property type="component" value="Chromosome 2"/>
</dbReference>
<feature type="transmembrane region" description="Helical" evidence="10">
    <location>
        <begin position="162"/>
        <end position="187"/>
    </location>
</feature>
<dbReference type="Gramene" id="Zm00001eb087730_T001">
    <property type="protein sequence ID" value="Zm00001eb087730_P001"/>
    <property type="gene ID" value="Zm00001eb087730"/>
</dbReference>
<reference evidence="13" key="1">
    <citation type="submission" date="2015-12" db="EMBL/GenBank/DDBJ databases">
        <title>Update maize B73 reference genome by single molecule sequencing technologies.</title>
        <authorList>
            <consortium name="Maize Genome Sequencing Project"/>
            <person name="Ware D."/>
        </authorList>
    </citation>
    <scope>NUCLEOTIDE SEQUENCE [LARGE SCALE GENOMIC DNA]</scope>
    <source>
        <strain evidence="13">cv. B73</strain>
    </source>
</reference>
<accession>A0A804MIB2</accession>
<feature type="transmembrane region" description="Helical" evidence="10">
    <location>
        <begin position="357"/>
        <end position="381"/>
    </location>
</feature>
<dbReference type="EnsemblPlants" id="Zm00001eb087730_T001">
    <property type="protein sequence ID" value="Zm00001eb087730_P001"/>
    <property type="gene ID" value="Zm00001eb087730"/>
</dbReference>
<sequence length="517" mass="57538">MALRRQLRVLYALDVARTQLYHFKATVIAGMGFFTDAYDFFAVSLVMDLISYLYFEEQIRRGVKAIIYGIALCGAVPGQLVFGWLGDKMGRKRVYGVTLVLMVVTSLASGLSLSFGTNDNEAANVVAVLCFFRFWLGFSIGGDYPLSATIMSEYANKRRRGAFIAAVFAMQGFGNLAAGFVVVVVSLQLKTNPRRNANFVWRIVLMLGAVPAIFTYYWRMKMPETARYTALVAKDARKAASEMSSVLNMEIGQEDEAVRELVRQDEYGLFSVQFLRCHGTHLLATSVCWLAVDITFYSLNLYMKDIFVDVGLIDPPEKSDLFKRMTVSTLLHMAIAFGGTLPGYFFTVAFVDRIGRVRIQLLGFTMMAALTASLAATYDPYWKQQKTKRRKIGFAVLYGLTNFFTNFGPNTTTFIVPAEIFPTRMRATCHGIAGAFGKIGAIIGVFGFMFTMEEHHVAPRALWALFASNLVGLVFTFLLPDSKGKSLEEMTGETEEQQLQQDAAVVAAADHIHLVPI</sequence>
<feature type="transmembrane region" description="Helical" evidence="10">
    <location>
        <begin position="199"/>
        <end position="218"/>
    </location>
</feature>
<evidence type="ECO:0000256" key="3">
    <source>
        <dbReference type="ARBA" id="ARBA00022592"/>
    </source>
</evidence>
<reference evidence="12" key="3">
    <citation type="submission" date="2021-05" db="UniProtKB">
        <authorList>
            <consortium name="EnsemblPlants"/>
        </authorList>
    </citation>
    <scope>IDENTIFICATION</scope>
    <source>
        <strain evidence="12">cv. B73</strain>
    </source>
</reference>
<feature type="transmembrane region" description="Helical" evidence="10">
    <location>
        <begin position="21"/>
        <end position="45"/>
    </location>
</feature>
<keyword evidence="3" id="KW-0592">Phosphate transport</keyword>
<dbReference type="FunFam" id="1.20.1250.20:FF:000175">
    <property type="entry name" value="Inorganic phosphate transporter 1-6"/>
    <property type="match status" value="1"/>
</dbReference>
<dbReference type="InterPro" id="IPR005828">
    <property type="entry name" value="MFS_sugar_transport-like"/>
</dbReference>
<dbReference type="SMR" id="A0A804MIB2"/>
<keyword evidence="13" id="KW-1185">Reference proteome</keyword>
<dbReference type="GeneID" id="103646747"/>
<evidence type="ECO:0000256" key="6">
    <source>
        <dbReference type="ARBA" id="ARBA00022989"/>
    </source>
</evidence>
<organism evidence="12 13">
    <name type="scientific">Zea mays</name>
    <name type="common">Maize</name>
    <dbReference type="NCBI Taxonomy" id="4577"/>
    <lineage>
        <taxon>Eukaryota</taxon>
        <taxon>Viridiplantae</taxon>
        <taxon>Streptophyta</taxon>
        <taxon>Embryophyta</taxon>
        <taxon>Tracheophyta</taxon>
        <taxon>Spermatophyta</taxon>
        <taxon>Magnoliopsida</taxon>
        <taxon>Liliopsida</taxon>
        <taxon>Poales</taxon>
        <taxon>Poaceae</taxon>
        <taxon>PACMAD clade</taxon>
        <taxon>Panicoideae</taxon>
        <taxon>Andropogonodae</taxon>
        <taxon>Andropogoneae</taxon>
        <taxon>Tripsacinae</taxon>
        <taxon>Zea</taxon>
    </lineage>
</organism>
<dbReference type="GO" id="GO:0006817">
    <property type="term" value="P:phosphate ion transport"/>
    <property type="evidence" value="ECO:0007669"/>
    <property type="project" value="UniProtKB-KW"/>
</dbReference>
<dbReference type="GO" id="GO:0016020">
    <property type="term" value="C:membrane"/>
    <property type="evidence" value="ECO:0007669"/>
    <property type="project" value="UniProtKB-SubCell"/>
</dbReference>
<evidence type="ECO:0000259" key="11">
    <source>
        <dbReference type="PROSITE" id="PS50850"/>
    </source>
</evidence>
<dbReference type="AlphaFoldDB" id="A0A804MIB2"/>
<gene>
    <name evidence="12" type="primary">LOC103646747</name>
</gene>
<keyword evidence="4 10" id="KW-0812">Transmembrane</keyword>
<dbReference type="PANTHER" id="PTHR24064">
    <property type="entry name" value="SOLUTE CARRIER FAMILY 22 MEMBER"/>
    <property type="match status" value="1"/>
</dbReference>
<dbReference type="CDD" id="cd17364">
    <property type="entry name" value="MFS_PhT"/>
    <property type="match status" value="1"/>
</dbReference>
<dbReference type="OrthoDB" id="433512at2759"/>
<keyword evidence="7 10" id="KW-0472">Membrane</keyword>